<dbReference type="InterPro" id="IPR011333">
    <property type="entry name" value="SKP1/BTB/POZ_sf"/>
</dbReference>
<dbReference type="KEGG" id="cci:CC1G_07901"/>
<comment type="caution">
    <text evidence="3">The sequence shown here is derived from an EMBL/GenBank/DDBJ whole genome shotgun (WGS) entry which is preliminary data.</text>
</comment>
<proteinExistence type="predicted"/>
<dbReference type="OrthoDB" id="3199068at2759"/>
<gene>
    <name evidence="3" type="ORF">CC1G_07901</name>
</gene>
<name>A8P6M3_COPC7</name>
<keyword evidence="1" id="KW-0175">Coiled coil</keyword>
<dbReference type="InParanoid" id="A8P6M3"/>
<feature type="coiled-coil region" evidence="1">
    <location>
        <begin position="296"/>
        <end position="344"/>
    </location>
</feature>
<protein>
    <recommendedName>
        <fullName evidence="5">BTB domain-containing protein</fullName>
    </recommendedName>
</protein>
<evidence type="ECO:0000313" key="4">
    <source>
        <dbReference type="Proteomes" id="UP000001861"/>
    </source>
</evidence>
<dbReference type="Proteomes" id="UP000001861">
    <property type="component" value="Unassembled WGS sequence"/>
</dbReference>
<dbReference type="GeneID" id="6015795"/>
<evidence type="ECO:0000313" key="3">
    <source>
        <dbReference type="EMBL" id="EAU82619.1"/>
    </source>
</evidence>
<sequence>MVENISHQPKHESYYWDSVVFSVDNVLFKVPKYHFVEGSEWFSTTYGLNDVARTLAMDAGSSSNGIITLPQVSSSDFCSFLEVLYPRTIQTTLTLCKAKWLSILKLSNQWRFAQIRTFAINQLSLCSLSAPERICLGKQYHVSPWFLGGCDELVRNEETISMETAQEIGTDCAVQLFICRERRLYAADPNYLQKVFAKELAAISDWEKEFSSPVSVVDRDGSKRQDEEHTRSSVEVERMLTQEDSRADDSGQWTDSTLHSDTDSQGDVSMSDAEAKADACLKPGQKLSPNDGSELAERYRQERDQLAAEAEELKAQEEAHHQERERLTEEIETLQAKVQDTLQQLVKEHLAHSQTISDHKLRLQRSEEAASKYRVERDKFAMRIADMKQQLEEMQKHRRYSEMGAFFQSISSGDRPRAGRRERVMSSVGVAGSSPLRMSWHGAPTGANSVASVPEVKFPSPVDAARVEKTRR</sequence>
<keyword evidence="4" id="KW-1185">Reference proteome</keyword>
<accession>A8P6M3</accession>
<dbReference type="EMBL" id="AACS02000005">
    <property type="protein sequence ID" value="EAU82619.1"/>
    <property type="molecule type" value="Genomic_DNA"/>
</dbReference>
<evidence type="ECO:0008006" key="5">
    <source>
        <dbReference type="Google" id="ProtNLM"/>
    </source>
</evidence>
<feature type="compositionally biased region" description="Basic and acidic residues" evidence="2">
    <location>
        <begin position="217"/>
        <end position="249"/>
    </location>
</feature>
<dbReference type="VEuPathDB" id="FungiDB:CC1G_07901"/>
<feature type="region of interest" description="Disordered" evidence="2">
    <location>
        <begin position="214"/>
        <end position="292"/>
    </location>
</feature>
<reference evidence="3 4" key="1">
    <citation type="journal article" date="2010" name="Proc. Natl. Acad. Sci. U.S.A.">
        <title>Insights into evolution of multicellular fungi from the assembled chromosomes of the mushroom Coprinopsis cinerea (Coprinus cinereus).</title>
        <authorList>
            <person name="Stajich J.E."/>
            <person name="Wilke S.K."/>
            <person name="Ahren D."/>
            <person name="Au C.H."/>
            <person name="Birren B.W."/>
            <person name="Borodovsky M."/>
            <person name="Burns C."/>
            <person name="Canback B."/>
            <person name="Casselton L.A."/>
            <person name="Cheng C.K."/>
            <person name="Deng J."/>
            <person name="Dietrich F.S."/>
            <person name="Fargo D.C."/>
            <person name="Farman M.L."/>
            <person name="Gathman A.C."/>
            <person name="Goldberg J."/>
            <person name="Guigo R."/>
            <person name="Hoegger P.J."/>
            <person name="Hooker J.B."/>
            <person name="Huggins A."/>
            <person name="James T.Y."/>
            <person name="Kamada T."/>
            <person name="Kilaru S."/>
            <person name="Kodira C."/>
            <person name="Kues U."/>
            <person name="Kupfer D."/>
            <person name="Kwan H.S."/>
            <person name="Lomsadze A."/>
            <person name="Li W."/>
            <person name="Lilly W.W."/>
            <person name="Ma L.J."/>
            <person name="Mackey A.J."/>
            <person name="Manning G."/>
            <person name="Martin F."/>
            <person name="Muraguchi H."/>
            <person name="Natvig D.O."/>
            <person name="Palmerini H."/>
            <person name="Ramesh M.A."/>
            <person name="Rehmeyer C.J."/>
            <person name="Roe B.A."/>
            <person name="Shenoy N."/>
            <person name="Stanke M."/>
            <person name="Ter-Hovhannisyan V."/>
            <person name="Tunlid A."/>
            <person name="Velagapudi R."/>
            <person name="Vision T.J."/>
            <person name="Zeng Q."/>
            <person name="Zolan M.E."/>
            <person name="Pukkila P.J."/>
        </authorList>
    </citation>
    <scope>NUCLEOTIDE SEQUENCE [LARGE SCALE GENOMIC DNA]</scope>
    <source>
        <strain evidence="4">Okayama-7 / 130 / ATCC MYA-4618 / FGSC 9003</strain>
    </source>
</reference>
<evidence type="ECO:0000256" key="1">
    <source>
        <dbReference type="SAM" id="Coils"/>
    </source>
</evidence>
<dbReference type="AlphaFoldDB" id="A8P6M3"/>
<dbReference type="eggNOG" id="ENOG502QXCQ">
    <property type="taxonomic scope" value="Eukaryota"/>
</dbReference>
<feature type="compositionally biased region" description="Polar residues" evidence="2">
    <location>
        <begin position="251"/>
        <end position="268"/>
    </location>
</feature>
<dbReference type="RefSeq" id="XP_001839186.1">
    <property type="nucleotide sequence ID" value="XM_001839134.1"/>
</dbReference>
<dbReference type="Gene3D" id="3.30.710.10">
    <property type="entry name" value="Potassium Channel Kv1.1, Chain A"/>
    <property type="match status" value="1"/>
</dbReference>
<organism evidence="3 4">
    <name type="scientific">Coprinopsis cinerea (strain Okayama-7 / 130 / ATCC MYA-4618 / FGSC 9003)</name>
    <name type="common">Inky cap fungus</name>
    <name type="synonym">Hormographiella aspergillata</name>
    <dbReference type="NCBI Taxonomy" id="240176"/>
    <lineage>
        <taxon>Eukaryota</taxon>
        <taxon>Fungi</taxon>
        <taxon>Dikarya</taxon>
        <taxon>Basidiomycota</taxon>
        <taxon>Agaricomycotina</taxon>
        <taxon>Agaricomycetes</taxon>
        <taxon>Agaricomycetidae</taxon>
        <taxon>Agaricales</taxon>
        <taxon>Agaricineae</taxon>
        <taxon>Psathyrellaceae</taxon>
        <taxon>Coprinopsis</taxon>
    </lineage>
</organism>
<evidence type="ECO:0000256" key="2">
    <source>
        <dbReference type="SAM" id="MobiDB-lite"/>
    </source>
</evidence>